<protein>
    <recommendedName>
        <fullName evidence="7">TF-B3 domain-containing protein</fullName>
    </recommendedName>
</protein>
<dbReference type="Gene3D" id="2.40.330.10">
    <property type="entry name" value="DNA-binding pseudobarrel domain"/>
    <property type="match status" value="3"/>
</dbReference>
<dbReference type="PANTHER" id="PTHR31674:SF86">
    <property type="entry name" value="B3 DOMAIN-CONTAINING PROTEIN OS04G0347400-RELATED"/>
    <property type="match status" value="1"/>
</dbReference>
<dbReference type="EMBL" id="OZ075139">
    <property type="protein sequence ID" value="CAL5017683.1"/>
    <property type="molecule type" value="Genomic_DNA"/>
</dbReference>
<proteinExistence type="predicted"/>
<reference evidence="9" key="1">
    <citation type="submission" date="2024-06" db="EMBL/GenBank/DDBJ databases">
        <authorList>
            <person name="Ryan C."/>
        </authorList>
    </citation>
    <scope>NUCLEOTIDE SEQUENCE [LARGE SCALE GENOMIC DNA]</scope>
</reference>
<evidence type="ECO:0000256" key="5">
    <source>
        <dbReference type="ARBA" id="ARBA00023242"/>
    </source>
</evidence>
<dbReference type="SMART" id="SM01019">
    <property type="entry name" value="B3"/>
    <property type="match status" value="3"/>
</dbReference>
<feature type="domain" description="TF-B3" evidence="7">
    <location>
        <begin position="15"/>
        <end position="112"/>
    </location>
</feature>
<dbReference type="GO" id="GO:0003677">
    <property type="term" value="F:DNA binding"/>
    <property type="evidence" value="ECO:0007669"/>
    <property type="project" value="UniProtKB-KW"/>
</dbReference>
<feature type="domain" description="TF-B3" evidence="7">
    <location>
        <begin position="348"/>
        <end position="448"/>
    </location>
</feature>
<dbReference type="GO" id="GO:0005634">
    <property type="term" value="C:nucleus"/>
    <property type="evidence" value="ECO:0007669"/>
    <property type="project" value="UniProtKB-SubCell"/>
</dbReference>
<evidence type="ECO:0000256" key="2">
    <source>
        <dbReference type="ARBA" id="ARBA00023015"/>
    </source>
</evidence>
<dbReference type="PROSITE" id="PS50863">
    <property type="entry name" value="B3"/>
    <property type="match status" value="2"/>
</dbReference>
<keyword evidence="2" id="KW-0805">Transcription regulation</keyword>
<gene>
    <name evidence="8" type="ORF">URODEC1_LOCUS73918</name>
</gene>
<feature type="compositionally biased region" description="Basic and acidic residues" evidence="6">
    <location>
        <begin position="293"/>
        <end position="302"/>
    </location>
</feature>
<feature type="region of interest" description="Disordered" evidence="6">
    <location>
        <begin position="272"/>
        <end position="330"/>
    </location>
</feature>
<evidence type="ECO:0000259" key="7">
    <source>
        <dbReference type="PROSITE" id="PS50863"/>
    </source>
</evidence>
<accession>A0ABC9CAN6</accession>
<dbReference type="InterPro" id="IPR039218">
    <property type="entry name" value="REM_fam"/>
</dbReference>
<keyword evidence="9" id="KW-1185">Reference proteome</keyword>
<evidence type="ECO:0000313" key="9">
    <source>
        <dbReference type="Proteomes" id="UP001497457"/>
    </source>
</evidence>
<dbReference type="Pfam" id="PF02362">
    <property type="entry name" value="B3"/>
    <property type="match status" value="3"/>
</dbReference>
<evidence type="ECO:0000313" key="8">
    <source>
        <dbReference type="EMBL" id="CAL5017683.1"/>
    </source>
</evidence>
<keyword evidence="5" id="KW-0539">Nucleus</keyword>
<dbReference type="InterPro" id="IPR003340">
    <property type="entry name" value="B3_DNA-bd"/>
</dbReference>
<name>A0ABC9CAN6_9POAL</name>
<keyword evidence="4" id="KW-0804">Transcription</keyword>
<dbReference type="PANTHER" id="PTHR31674">
    <property type="entry name" value="B3 DOMAIN-CONTAINING PROTEIN REM-LIKE 3-RELATED"/>
    <property type="match status" value="1"/>
</dbReference>
<evidence type="ECO:0000256" key="6">
    <source>
        <dbReference type="SAM" id="MobiDB-lite"/>
    </source>
</evidence>
<evidence type="ECO:0000256" key="3">
    <source>
        <dbReference type="ARBA" id="ARBA00023125"/>
    </source>
</evidence>
<comment type="subcellular location">
    <subcellularLocation>
        <location evidence="1">Nucleus</location>
    </subcellularLocation>
</comment>
<organism evidence="8 9">
    <name type="scientific">Urochloa decumbens</name>
    <dbReference type="NCBI Taxonomy" id="240449"/>
    <lineage>
        <taxon>Eukaryota</taxon>
        <taxon>Viridiplantae</taxon>
        <taxon>Streptophyta</taxon>
        <taxon>Embryophyta</taxon>
        <taxon>Tracheophyta</taxon>
        <taxon>Spermatophyta</taxon>
        <taxon>Magnoliopsida</taxon>
        <taxon>Liliopsida</taxon>
        <taxon>Poales</taxon>
        <taxon>Poaceae</taxon>
        <taxon>PACMAD clade</taxon>
        <taxon>Panicoideae</taxon>
        <taxon>Panicodae</taxon>
        <taxon>Paniceae</taxon>
        <taxon>Melinidinae</taxon>
        <taxon>Urochloa</taxon>
    </lineage>
</organism>
<sequence>MGRPCAGDHGAVAVSRHLKVLLPSSSSNNLRISGELARYLDGGGAGSTAHVVSPLGKIWRVEVGRDADGGAFLGRGWPEFAAAHGFDAGWFLVLRHEAAAGGVLTVKAFDTTCCLREFSRPLAAPNYGVGGDGGGVSRRPQFISVLRPPSMEKMGMPPKFVKKYIAEPETGCSTAVLLLSPLSKFSRVAVEKDPFGNLFFSGGWSRFLASHGIAQYDVLLLRYEGNMVFTVKGFGPDGCQKGFKDQDTSHRKKFEQSGKTAFFGCQKGFKDKDKSGEELDQSDRTVFSAFPDPKTEGEDRPSCSRKRKSMAMMRDGQENSKRPKRCGTSTEKELLSSTSSVYEIGPPSWMKIEISAYILANRLTVIGTFCKAIGLRRTSEITLQTTADEGQGLMSWKVRVLVYQNRSRGHITWGWRRFCVDNRIKEGDICTFNVVKTTLWHVEITRCP</sequence>
<evidence type="ECO:0000256" key="4">
    <source>
        <dbReference type="ARBA" id="ARBA00023163"/>
    </source>
</evidence>
<evidence type="ECO:0000256" key="1">
    <source>
        <dbReference type="ARBA" id="ARBA00004123"/>
    </source>
</evidence>
<dbReference type="SUPFAM" id="SSF101936">
    <property type="entry name" value="DNA-binding pseudobarrel domain"/>
    <property type="match status" value="3"/>
</dbReference>
<keyword evidence="3" id="KW-0238">DNA-binding</keyword>
<dbReference type="Proteomes" id="UP001497457">
    <property type="component" value="Chromosome 29rd"/>
</dbReference>
<dbReference type="AlphaFoldDB" id="A0ABC9CAN6"/>
<dbReference type="InterPro" id="IPR015300">
    <property type="entry name" value="DNA-bd_pseudobarrel_sf"/>
</dbReference>
<feature type="compositionally biased region" description="Basic and acidic residues" evidence="6">
    <location>
        <begin position="272"/>
        <end position="283"/>
    </location>
</feature>
<dbReference type="CDD" id="cd10017">
    <property type="entry name" value="B3_DNA"/>
    <property type="match status" value="3"/>
</dbReference>
<reference evidence="8 9" key="2">
    <citation type="submission" date="2024-10" db="EMBL/GenBank/DDBJ databases">
        <authorList>
            <person name="Ryan C."/>
        </authorList>
    </citation>
    <scope>NUCLEOTIDE SEQUENCE [LARGE SCALE GENOMIC DNA]</scope>
</reference>